<dbReference type="Proteomes" id="UP000030706">
    <property type="component" value="Unassembled WGS sequence"/>
</dbReference>
<feature type="region of interest" description="Disordered" evidence="1">
    <location>
        <begin position="1"/>
        <end position="42"/>
    </location>
</feature>
<name>A0A074XXX6_AURPU</name>
<sequence length="190" mass="21178">MSRRRTLTQGCASNKSRRSKTPTNNHQRLPSATTSTTKEVSSLSIDSSFPSLQRAPSSINFSGHSSFPFLRATSPSNQPETIEVTTNNRSMNNLPTTTTSQASQSPQQGNEICQSQLPVMSGKQITTQHNYQKAIFSQPHGLVYLGFFRFPKSNRLMMKLPRHEVGMYAFPWARGHSTILPSLVSFICVR</sequence>
<feature type="compositionally biased region" description="Low complexity" evidence="1">
    <location>
        <begin position="95"/>
        <end position="108"/>
    </location>
</feature>
<proteinExistence type="predicted"/>
<gene>
    <name evidence="2" type="ORF">M438DRAFT_85522</name>
</gene>
<dbReference type="GeneID" id="40752664"/>
<dbReference type="EMBL" id="KL584975">
    <property type="protein sequence ID" value="KEQ88489.1"/>
    <property type="molecule type" value="Genomic_DNA"/>
</dbReference>
<feature type="region of interest" description="Disordered" evidence="1">
    <location>
        <begin position="86"/>
        <end position="110"/>
    </location>
</feature>
<accession>A0A074XXX6</accession>
<dbReference type="RefSeq" id="XP_029764676.1">
    <property type="nucleotide sequence ID" value="XM_029910358.1"/>
</dbReference>
<protein>
    <submittedName>
        <fullName evidence="2">Uncharacterized protein</fullName>
    </submittedName>
</protein>
<keyword evidence="3" id="KW-1185">Reference proteome</keyword>
<reference evidence="2 3" key="1">
    <citation type="journal article" date="2014" name="BMC Genomics">
        <title>Genome sequencing of four Aureobasidium pullulans varieties: biotechnological potential, stress tolerance, and description of new species.</title>
        <authorList>
            <person name="Gostin Ar C."/>
            <person name="Ohm R.A."/>
            <person name="Kogej T."/>
            <person name="Sonjak S."/>
            <person name="Turk M."/>
            <person name="Zajc J."/>
            <person name="Zalar P."/>
            <person name="Grube M."/>
            <person name="Sun H."/>
            <person name="Han J."/>
            <person name="Sharma A."/>
            <person name="Chiniquy J."/>
            <person name="Ngan C.Y."/>
            <person name="Lipzen A."/>
            <person name="Barry K."/>
            <person name="Grigoriev I.V."/>
            <person name="Gunde-Cimerman N."/>
        </authorList>
    </citation>
    <scope>NUCLEOTIDE SEQUENCE [LARGE SCALE GENOMIC DNA]</scope>
    <source>
        <strain evidence="2 3">EXF-150</strain>
    </source>
</reference>
<dbReference type="HOGENOM" id="CLU_1427717_0_0_1"/>
<evidence type="ECO:0000256" key="1">
    <source>
        <dbReference type="SAM" id="MobiDB-lite"/>
    </source>
</evidence>
<evidence type="ECO:0000313" key="3">
    <source>
        <dbReference type="Proteomes" id="UP000030706"/>
    </source>
</evidence>
<feature type="compositionally biased region" description="Polar residues" evidence="1">
    <location>
        <begin position="21"/>
        <end position="40"/>
    </location>
</feature>
<dbReference type="AlphaFoldDB" id="A0A074XXX6"/>
<organism evidence="2 3">
    <name type="scientific">Aureobasidium pullulans EXF-150</name>
    <dbReference type="NCBI Taxonomy" id="1043002"/>
    <lineage>
        <taxon>Eukaryota</taxon>
        <taxon>Fungi</taxon>
        <taxon>Dikarya</taxon>
        <taxon>Ascomycota</taxon>
        <taxon>Pezizomycotina</taxon>
        <taxon>Dothideomycetes</taxon>
        <taxon>Dothideomycetidae</taxon>
        <taxon>Dothideales</taxon>
        <taxon>Saccotheciaceae</taxon>
        <taxon>Aureobasidium</taxon>
    </lineage>
</organism>
<evidence type="ECO:0000313" key="2">
    <source>
        <dbReference type="EMBL" id="KEQ88489.1"/>
    </source>
</evidence>